<comment type="cofactor">
    <cofactor evidence="1">
        <name>FAD</name>
        <dbReference type="ChEBI" id="CHEBI:57692"/>
    </cofactor>
</comment>
<evidence type="ECO:0000256" key="6">
    <source>
        <dbReference type="SAM" id="Phobius"/>
    </source>
</evidence>
<gene>
    <name evidence="8" type="ORF">FE257_010429</name>
</gene>
<dbReference type="InterPro" id="IPR006076">
    <property type="entry name" value="FAD-dep_OxRdtase"/>
</dbReference>
<reference evidence="8" key="1">
    <citation type="journal article" date="2019" name="Beilstein J. Org. Chem.">
        <title>Nanangenines: drimane sesquiterpenoids as the dominant metabolite cohort of a novel Australian fungus, Aspergillus nanangensis.</title>
        <authorList>
            <person name="Lacey H.J."/>
            <person name="Gilchrist C.L.M."/>
            <person name="Crombie A."/>
            <person name="Kalaitzis J.A."/>
            <person name="Vuong D."/>
            <person name="Rutledge P.J."/>
            <person name="Turner P."/>
            <person name="Pitt J.I."/>
            <person name="Lacey E."/>
            <person name="Chooi Y.H."/>
            <person name="Piggott A.M."/>
        </authorList>
    </citation>
    <scope>NUCLEOTIDE SEQUENCE</scope>
    <source>
        <strain evidence="8">MST-FP2251</strain>
    </source>
</reference>
<dbReference type="AlphaFoldDB" id="A0AAD4CIL9"/>
<keyword evidence="3" id="KW-0285">Flavoprotein</keyword>
<keyword evidence="9" id="KW-1185">Reference proteome</keyword>
<sequence>MSPDPISKASPIVIVGAGVFGLSTAIHLAKRGYTNVKLLDKQPYHDSKYSYDKGYINKIIRAAYGSQVEYQELATDAIASWESWNEEIKSGKTLPPALLGSPPKTDCSSTTRDTIANMTKVGLRETQVVWNNPDDVDRATKQGFGFAVNPFNRKNNFGVLDTQGGFVYADRACCFALHQAKALGVNLILGGMKGTFSNFLGEANSHITGVRTADGVSHCAELMIMACGGWTPTLVPQLDNVCETTAGGVCIFQLPPDSTLWDRFAPENFPTWTYDMRNGESGGLYGFARDSHGAVKIGYRGTKFTNPQTQADGTARSIPITRWTQQSTRQLPLTAARVIKNFVQDFLPELIPCATKTRLCWYTDSFDNNFVLDFVPGVRGLMVATGGSGHGFKFLPTLGAHIVDRIEGNQNPYLHFWDWRSLRSGMKPYNNIMEGVDSERSLHRQGLTKHDSLKELRSSL</sequence>
<dbReference type="Pfam" id="PF01266">
    <property type="entry name" value="DAO"/>
    <property type="match status" value="1"/>
</dbReference>
<evidence type="ECO:0000256" key="1">
    <source>
        <dbReference type="ARBA" id="ARBA00001974"/>
    </source>
</evidence>
<evidence type="ECO:0000256" key="4">
    <source>
        <dbReference type="ARBA" id="ARBA00022827"/>
    </source>
</evidence>
<dbReference type="InterPro" id="IPR045170">
    <property type="entry name" value="MTOX"/>
</dbReference>
<keyword evidence="4" id="KW-0274">FAD</keyword>
<accession>A0AAD4CIL9</accession>
<name>A0AAD4CIL9_ASPNN</name>
<evidence type="ECO:0000313" key="9">
    <source>
        <dbReference type="Proteomes" id="UP001194746"/>
    </source>
</evidence>
<reference evidence="8" key="2">
    <citation type="submission" date="2020-02" db="EMBL/GenBank/DDBJ databases">
        <authorList>
            <person name="Gilchrist C.L.M."/>
            <person name="Chooi Y.-H."/>
        </authorList>
    </citation>
    <scope>NUCLEOTIDE SEQUENCE</scope>
    <source>
        <strain evidence="8">MST-FP2251</strain>
    </source>
</reference>
<keyword evidence="6" id="KW-0472">Membrane</keyword>
<evidence type="ECO:0000256" key="2">
    <source>
        <dbReference type="ARBA" id="ARBA00010989"/>
    </source>
</evidence>
<dbReference type="EMBL" id="VCAU01000065">
    <property type="protein sequence ID" value="KAF9887175.1"/>
    <property type="molecule type" value="Genomic_DNA"/>
</dbReference>
<dbReference type="GO" id="GO:0008115">
    <property type="term" value="F:sarcosine oxidase activity"/>
    <property type="evidence" value="ECO:0007669"/>
    <property type="project" value="TreeGrafter"/>
</dbReference>
<comment type="similarity">
    <text evidence="2">Belongs to the MSOX/MTOX family.</text>
</comment>
<dbReference type="GO" id="GO:0050660">
    <property type="term" value="F:flavin adenine dinucleotide binding"/>
    <property type="evidence" value="ECO:0007669"/>
    <property type="project" value="InterPro"/>
</dbReference>
<feature type="domain" description="FAD dependent oxidoreductase" evidence="7">
    <location>
        <begin position="12"/>
        <end position="405"/>
    </location>
</feature>
<dbReference type="PANTHER" id="PTHR10961:SF15">
    <property type="entry name" value="FAD DEPENDENT OXIDOREDUCTASE DOMAIN-CONTAINING PROTEIN"/>
    <property type="match status" value="1"/>
</dbReference>
<dbReference type="InterPro" id="IPR036188">
    <property type="entry name" value="FAD/NAD-bd_sf"/>
</dbReference>
<feature type="transmembrane region" description="Helical" evidence="6">
    <location>
        <begin position="12"/>
        <end position="29"/>
    </location>
</feature>
<keyword evidence="5" id="KW-0560">Oxidoreductase</keyword>
<dbReference type="Gene3D" id="3.50.50.60">
    <property type="entry name" value="FAD/NAD(P)-binding domain"/>
    <property type="match status" value="1"/>
</dbReference>
<evidence type="ECO:0000259" key="7">
    <source>
        <dbReference type="Pfam" id="PF01266"/>
    </source>
</evidence>
<keyword evidence="6" id="KW-1133">Transmembrane helix</keyword>
<dbReference type="SUPFAM" id="SSF51905">
    <property type="entry name" value="FAD/NAD(P)-binding domain"/>
    <property type="match status" value="1"/>
</dbReference>
<protein>
    <recommendedName>
        <fullName evidence="7">FAD dependent oxidoreductase domain-containing protein</fullName>
    </recommendedName>
</protein>
<dbReference type="Proteomes" id="UP001194746">
    <property type="component" value="Unassembled WGS sequence"/>
</dbReference>
<keyword evidence="6" id="KW-0812">Transmembrane</keyword>
<evidence type="ECO:0000256" key="5">
    <source>
        <dbReference type="ARBA" id="ARBA00023002"/>
    </source>
</evidence>
<proteinExistence type="inferred from homology"/>
<organism evidence="8 9">
    <name type="scientific">Aspergillus nanangensis</name>
    <dbReference type="NCBI Taxonomy" id="2582783"/>
    <lineage>
        <taxon>Eukaryota</taxon>
        <taxon>Fungi</taxon>
        <taxon>Dikarya</taxon>
        <taxon>Ascomycota</taxon>
        <taxon>Pezizomycotina</taxon>
        <taxon>Eurotiomycetes</taxon>
        <taxon>Eurotiomycetidae</taxon>
        <taxon>Eurotiales</taxon>
        <taxon>Aspergillaceae</taxon>
        <taxon>Aspergillus</taxon>
        <taxon>Aspergillus subgen. Circumdati</taxon>
    </lineage>
</organism>
<dbReference type="PANTHER" id="PTHR10961">
    <property type="entry name" value="PEROXISOMAL SARCOSINE OXIDASE"/>
    <property type="match status" value="1"/>
</dbReference>
<comment type="caution">
    <text evidence="8">The sequence shown here is derived from an EMBL/GenBank/DDBJ whole genome shotgun (WGS) entry which is preliminary data.</text>
</comment>
<evidence type="ECO:0000256" key="3">
    <source>
        <dbReference type="ARBA" id="ARBA00022630"/>
    </source>
</evidence>
<dbReference type="Gene3D" id="3.30.9.10">
    <property type="entry name" value="D-Amino Acid Oxidase, subunit A, domain 2"/>
    <property type="match status" value="1"/>
</dbReference>
<dbReference type="SUPFAM" id="SSF54373">
    <property type="entry name" value="FAD-linked reductases, C-terminal domain"/>
    <property type="match status" value="1"/>
</dbReference>
<evidence type="ECO:0000313" key="8">
    <source>
        <dbReference type="EMBL" id="KAF9887175.1"/>
    </source>
</evidence>